<dbReference type="PANTHER" id="PTHR10362">
    <property type="entry name" value="HISTIDINE AMMONIA-LYASE"/>
    <property type="match status" value="1"/>
</dbReference>
<dbReference type="Pfam" id="PF00221">
    <property type="entry name" value="Lyase_aromatic"/>
    <property type="match status" value="1"/>
</dbReference>
<dbReference type="EMBL" id="MU167327">
    <property type="protein sequence ID" value="KAG0143159.1"/>
    <property type="molecule type" value="Genomic_DNA"/>
</dbReference>
<dbReference type="OrthoDB" id="593519at2759"/>
<keyword evidence="2" id="KW-0456">Lyase</keyword>
<evidence type="ECO:0000256" key="1">
    <source>
        <dbReference type="ARBA" id="ARBA00007238"/>
    </source>
</evidence>
<protein>
    <recommendedName>
        <fullName evidence="5">Phenylalanine ammonia-lyase</fullName>
    </recommendedName>
</protein>
<dbReference type="SUPFAM" id="SSF48557">
    <property type="entry name" value="L-aspartase-like"/>
    <property type="match status" value="1"/>
</dbReference>
<name>A0A9P6NBP0_9BASI</name>
<dbReference type="InterPro" id="IPR008948">
    <property type="entry name" value="L-Aspartase-like"/>
</dbReference>
<comment type="caution">
    <text evidence="3">The sequence shown here is derived from an EMBL/GenBank/DDBJ whole genome shotgun (WGS) entry which is preliminary data.</text>
</comment>
<sequence length="707" mass="75741">MTAYTNVTISGFKSNPATHRDVALSIIHDIERQSTAASITVDGASLTIADVIRCTTHQSMKGLQVSLTDDPKVLNGIQESLDFMQARTGKSVYGVTTGFGAAANTRTRDVEALQVSIVEHLLAGVHGLESVADRGLQPSTNLSEPLVSNVMPESIVRGAILVRLNSLSRGHSAVRPEVLNGLVTLLKKSITPIVPLRGSISASGDLAPLTYIAGVLIGHPDVYAIDRSQSPAVIASSAKLLSSHDISPLTLGAKEGLALANGTSFSASAAAIAIYDAHLLAILSQVLTAMMTEAMLGQIGSFHPFIHETARPHPGQVEVAKTIDNLLKSSKLVDHTDHEEKDVSEEISKQSLRQDRYPLRTAPQWLGPQLEDLLVAHTTVTRELNATTDNPLIDVANGVIHHGGNFQATSVATSMEKTRLALAAIGKLMFAQMTELNNPSMNKGLPSCLNGDEPSTNYHTKGLDTATAAYCSELQYLAAPVTTHVQSAESHNQSVNSLALISARKTIEAVQVLQLLMASHLYCLCQAIDLRVLEFRFKANLRIELGDLIKSQFSALLPGVQLGSLIDTILADFHARYSLTPSLDSIVRIPDALEATTTAIVRSFDAAKVSIAPGLISNFHAKATGLIDQVLKQTRTEMFSSDSWASQYLGKTRVIYEFIRKTLDIKVRKGDVADGKLGVTVGSQVGRIVKSMKIKGGLGEVLVKCLE</sequence>
<dbReference type="Gene3D" id="1.10.275.10">
    <property type="entry name" value="Fumarase/aspartase (N-terminal domain)"/>
    <property type="match status" value="1"/>
</dbReference>
<dbReference type="InterPro" id="IPR024083">
    <property type="entry name" value="Fumarase/histidase_N"/>
</dbReference>
<accession>A0A9P6NBP0</accession>
<dbReference type="Gene3D" id="1.20.200.10">
    <property type="entry name" value="Fumarase/aspartase (Central domain)"/>
    <property type="match status" value="1"/>
</dbReference>
<keyword evidence="4" id="KW-1185">Reference proteome</keyword>
<dbReference type="AlphaFoldDB" id="A0A9P6NBP0"/>
<reference evidence="3" key="1">
    <citation type="submission" date="2013-11" db="EMBL/GenBank/DDBJ databases">
        <title>Genome sequence of the fusiform rust pathogen reveals effectors for host alternation and coevolution with pine.</title>
        <authorList>
            <consortium name="DOE Joint Genome Institute"/>
            <person name="Smith K."/>
            <person name="Pendleton A."/>
            <person name="Kubisiak T."/>
            <person name="Anderson C."/>
            <person name="Salamov A."/>
            <person name="Aerts A."/>
            <person name="Riley R."/>
            <person name="Clum A."/>
            <person name="Lindquist E."/>
            <person name="Ence D."/>
            <person name="Campbell M."/>
            <person name="Kronenberg Z."/>
            <person name="Feau N."/>
            <person name="Dhillon B."/>
            <person name="Hamelin R."/>
            <person name="Burleigh J."/>
            <person name="Smith J."/>
            <person name="Yandell M."/>
            <person name="Nelson C."/>
            <person name="Grigoriev I."/>
            <person name="Davis J."/>
        </authorList>
    </citation>
    <scope>NUCLEOTIDE SEQUENCE</scope>
    <source>
        <strain evidence="3">G11</strain>
    </source>
</reference>
<dbReference type="Gene3D" id="1.10.274.20">
    <property type="entry name" value="Phenylalanine ammonia-lyase 1, domain 3"/>
    <property type="match status" value="1"/>
</dbReference>
<dbReference type="InterPro" id="IPR001106">
    <property type="entry name" value="Aromatic_Lyase"/>
</dbReference>
<dbReference type="Proteomes" id="UP000886653">
    <property type="component" value="Unassembled WGS sequence"/>
</dbReference>
<dbReference type="GO" id="GO:0006559">
    <property type="term" value="P:L-phenylalanine catabolic process"/>
    <property type="evidence" value="ECO:0007669"/>
    <property type="project" value="InterPro"/>
</dbReference>
<dbReference type="NCBIfam" id="TIGR01226">
    <property type="entry name" value="phe_am_lyase"/>
    <property type="match status" value="1"/>
</dbReference>
<evidence type="ECO:0000313" key="4">
    <source>
        <dbReference type="Proteomes" id="UP000886653"/>
    </source>
</evidence>
<dbReference type="GO" id="GO:0016841">
    <property type="term" value="F:ammonia-lyase activity"/>
    <property type="evidence" value="ECO:0007669"/>
    <property type="project" value="InterPro"/>
</dbReference>
<dbReference type="GO" id="GO:0005737">
    <property type="term" value="C:cytoplasm"/>
    <property type="evidence" value="ECO:0007669"/>
    <property type="project" value="InterPro"/>
</dbReference>
<gene>
    <name evidence="3" type="ORF">CROQUDRAFT_673137</name>
</gene>
<evidence type="ECO:0000313" key="3">
    <source>
        <dbReference type="EMBL" id="KAG0143159.1"/>
    </source>
</evidence>
<proteinExistence type="inferred from homology"/>
<comment type="similarity">
    <text evidence="1 2">Belongs to the PAL/histidase family.</text>
</comment>
<evidence type="ECO:0000256" key="2">
    <source>
        <dbReference type="RuleBase" id="RU003954"/>
    </source>
</evidence>
<dbReference type="InterPro" id="IPR023144">
    <property type="entry name" value="Phe_NH3-lyase_shielding_dom_sf"/>
</dbReference>
<dbReference type="CDD" id="cd00332">
    <property type="entry name" value="PAL-HAL"/>
    <property type="match status" value="1"/>
</dbReference>
<organism evidence="3 4">
    <name type="scientific">Cronartium quercuum f. sp. fusiforme G11</name>
    <dbReference type="NCBI Taxonomy" id="708437"/>
    <lineage>
        <taxon>Eukaryota</taxon>
        <taxon>Fungi</taxon>
        <taxon>Dikarya</taxon>
        <taxon>Basidiomycota</taxon>
        <taxon>Pucciniomycotina</taxon>
        <taxon>Pucciniomycetes</taxon>
        <taxon>Pucciniales</taxon>
        <taxon>Coleosporiaceae</taxon>
        <taxon>Cronartium</taxon>
    </lineage>
</organism>
<dbReference type="InterPro" id="IPR005922">
    <property type="entry name" value="Phe_NH3-lyase"/>
</dbReference>
<evidence type="ECO:0008006" key="5">
    <source>
        <dbReference type="Google" id="ProtNLM"/>
    </source>
</evidence>